<feature type="domain" description="Methyl-accepting transducer" evidence="9">
    <location>
        <begin position="400"/>
        <end position="638"/>
    </location>
</feature>
<proteinExistence type="inferred from homology"/>
<dbReference type="InterPro" id="IPR003660">
    <property type="entry name" value="HAMP_dom"/>
</dbReference>
<evidence type="ECO:0000256" key="5">
    <source>
        <dbReference type="ARBA" id="ARBA00029447"/>
    </source>
</evidence>
<evidence type="ECO:0000313" key="11">
    <source>
        <dbReference type="EMBL" id="USG65704.1"/>
    </source>
</evidence>
<dbReference type="EMBL" id="CP098755">
    <property type="protein sequence ID" value="USG65704.1"/>
    <property type="molecule type" value="Genomic_DNA"/>
</dbReference>
<dbReference type="RefSeq" id="WP_251872796.1">
    <property type="nucleotide sequence ID" value="NZ_CP098755.1"/>
</dbReference>
<evidence type="ECO:0000256" key="4">
    <source>
        <dbReference type="ARBA" id="ARBA00023224"/>
    </source>
</evidence>
<dbReference type="CDD" id="cd06225">
    <property type="entry name" value="HAMP"/>
    <property type="match status" value="1"/>
</dbReference>
<keyword evidence="8" id="KW-1133">Transmembrane helix</keyword>
<dbReference type="SUPFAM" id="SSF58104">
    <property type="entry name" value="Methyl-accepting chemotaxis protein (MCP) signaling domain"/>
    <property type="match status" value="1"/>
</dbReference>
<dbReference type="PROSITE" id="PS50111">
    <property type="entry name" value="CHEMOTAXIS_TRANSDUC_2"/>
    <property type="match status" value="1"/>
</dbReference>
<keyword evidence="3 8" id="KW-0472">Membrane</keyword>
<dbReference type="Gene3D" id="1.10.287.950">
    <property type="entry name" value="Methyl-accepting chemotaxis protein"/>
    <property type="match status" value="1"/>
</dbReference>
<dbReference type="InterPro" id="IPR004089">
    <property type="entry name" value="MCPsignal_dom"/>
</dbReference>
<keyword evidence="2" id="KW-1003">Cell membrane</keyword>
<dbReference type="PANTHER" id="PTHR32089">
    <property type="entry name" value="METHYL-ACCEPTING CHEMOTAXIS PROTEIN MCPB"/>
    <property type="match status" value="1"/>
</dbReference>
<keyword evidence="4 6" id="KW-0807">Transducer</keyword>
<evidence type="ECO:0000256" key="7">
    <source>
        <dbReference type="SAM" id="Coils"/>
    </source>
</evidence>
<evidence type="ECO:0000256" key="8">
    <source>
        <dbReference type="SAM" id="Phobius"/>
    </source>
</evidence>
<name>A0ABY4WK30_9BACL</name>
<evidence type="ECO:0000256" key="2">
    <source>
        <dbReference type="ARBA" id="ARBA00022475"/>
    </source>
</evidence>
<keyword evidence="7" id="KW-0175">Coiled coil</keyword>
<evidence type="ECO:0000256" key="6">
    <source>
        <dbReference type="PROSITE-ProRule" id="PRU00284"/>
    </source>
</evidence>
<protein>
    <submittedName>
        <fullName evidence="11">Methyl-accepting chemotaxis protein</fullName>
    </submittedName>
</protein>
<dbReference type="PANTHER" id="PTHR32089:SF112">
    <property type="entry name" value="LYSOZYME-LIKE PROTEIN-RELATED"/>
    <property type="match status" value="1"/>
</dbReference>
<gene>
    <name evidence="11" type="ORF">NDK47_27010</name>
</gene>
<dbReference type="Pfam" id="PF00015">
    <property type="entry name" value="MCPsignal"/>
    <property type="match status" value="1"/>
</dbReference>
<feature type="domain" description="HAMP" evidence="10">
    <location>
        <begin position="327"/>
        <end position="381"/>
    </location>
</feature>
<evidence type="ECO:0000259" key="9">
    <source>
        <dbReference type="PROSITE" id="PS50111"/>
    </source>
</evidence>
<keyword evidence="8" id="KW-0812">Transmembrane</keyword>
<evidence type="ECO:0000313" key="12">
    <source>
        <dbReference type="Proteomes" id="UP001056500"/>
    </source>
</evidence>
<evidence type="ECO:0000256" key="1">
    <source>
        <dbReference type="ARBA" id="ARBA00004236"/>
    </source>
</evidence>
<dbReference type="SMART" id="SM00283">
    <property type="entry name" value="MA"/>
    <property type="match status" value="1"/>
</dbReference>
<accession>A0ABY4WK30</accession>
<comment type="subcellular location">
    <subcellularLocation>
        <location evidence="1">Cell membrane</location>
    </subcellularLocation>
</comment>
<keyword evidence="12" id="KW-1185">Reference proteome</keyword>
<organism evidence="11 12">
    <name type="scientific">Brevibacillus ruminantium</name>
    <dbReference type="NCBI Taxonomy" id="2950604"/>
    <lineage>
        <taxon>Bacteria</taxon>
        <taxon>Bacillati</taxon>
        <taxon>Bacillota</taxon>
        <taxon>Bacilli</taxon>
        <taxon>Bacillales</taxon>
        <taxon>Paenibacillaceae</taxon>
        <taxon>Brevibacillus</taxon>
    </lineage>
</organism>
<feature type="coiled-coil region" evidence="7">
    <location>
        <begin position="464"/>
        <end position="495"/>
    </location>
</feature>
<sequence length="688" mass="76006">MLGKFVSLKTKLTAIISLFTMIVVFAISVIDYFQLKQNIITEKAMQYQMVNDQIIHSVKNVDLVYGVFEQDMESQMRKALEELTKKYQNEPDLNNWDFGALKNSLNNMDIFVIDRSMKVAFSNVESDVGLDFSNAGAFTNLLKKRIDGNEFTADGMEVSVTTGAIKKFAYLPTPDHQYLLEVGINLQDSSLFKAFNFLDVSEEILKKYDIVKEITVYSHDGYALGKQGENGKALTLAEHLKPAFTEAYQTQEIREYTETVDGQELVHRFSPYRLDEKSSDLSRSRVIEIVFDNTELNELLSNKLTGAVIKISVAVAAAIAISFAISRLITGPIVRMKHLVERTAQFDLRDGASQKVQTQDEIGFMARSILTMREQLHEVAQKLVSASHSLADNAQTIQTSTAQVSDQSKETAKAAQVLLKHVQETMATTEEMNATLNDIQAVIQSVSMQTAEAASASQEVSSRAENMKQTATAARETADQIYQEVKQQVETAIEQSTASMEQIHLLVDAILNISQQTNLLALNAAIEAARAGESGKGFSVVADEIRKLATQSSNLVGNIQGVIEIARESVDNLSSSSSKVLDFIDRKVQADYGSLIDISEQYDGDANYFGTLLSEFSAAFEELNASITNTVAAVEQITNSVSMNAEQIETISKQSGFIADNNDQVAAISQKNADSAHILREVVERFKL</sequence>
<comment type="similarity">
    <text evidence="5">Belongs to the methyl-accepting chemotaxis (MCP) protein family.</text>
</comment>
<dbReference type="Gene3D" id="6.10.340.10">
    <property type="match status" value="1"/>
</dbReference>
<evidence type="ECO:0000259" key="10">
    <source>
        <dbReference type="PROSITE" id="PS50885"/>
    </source>
</evidence>
<feature type="transmembrane region" description="Helical" evidence="8">
    <location>
        <begin position="12"/>
        <end position="33"/>
    </location>
</feature>
<dbReference type="PROSITE" id="PS50885">
    <property type="entry name" value="HAMP"/>
    <property type="match status" value="1"/>
</dbReference>
<evidence type="ECO:0000256" key="3">
    <source>
        <dbReference type="ARBA" id="ARBA00023136"/>
    </source>
</evidence>
<dbReference type="Proteomes" id="UP001056500">
    <property type="component" value="Chromosome"/>
</dbReference>
<reference evidence="11" key="1">
    <citation type="submission" date="2022-06" db="EMBL/GenBank/DDBJ databases">
        <title>Genome sequencing of Brevibacillus sp. BB3-R1.</title>
        <authorList>
            <person name="Heo J."/>
            <person name="Lee D."/>
            <person name="Won M."/>
            <person name="Han B.-H."/>
            <person name="Hong S.-B."/>
            <person name="Kwon S.-W."/>
        </authorList>
    </citation>
    <scope>NUCLEOTIDE SEQUENCE</scope>
    <source>
        <strain evidence="11">BB3-R1</strain>
    </source>
</reference>